<evidence type="ECO:0000313" key="2">
    <source>
        <dbReference type="Proteomes" id="UP000447876"/>
    </source>
</evidence>
<reference evidence="1 2" key="1">
    <citation type="submission" date="2019-11" db="EMBL/GenBank/DDBJ databases">
        <title>Draft genome sequences of five Paenibacillus species of dairy origin.</title>
        <authorList>
            <person name="Olajide A.M."/>
            <person name="Chen S."/>
            <person name="Lapointe G."/>
        </authorList>
    </citation>
    <scope>NUCLEOTIDE SEQUENCE [LARGE SCALE GENOMIC DNA]</scope>
    <source>
        <strain evidence="1 2">12CR55</strain>
    </source>
</reference>
<sequence length="86" mass="9574">MKKIGTAACIHFADLVFPGSELQASDQQAPSISEPIKLRKVYTFERNNESWFFCGRKGRNATGGARRWSNRPLSLAGISDLIILPH</sequence>
<proteinExistence type="predicted"/>
<dbReference type="AlphaFoldDB" id="A0A7X2YXY7"/>
<name>A0A7X2YXY7_9BACL</name>
<comment type="caution">
    <text evidence="1">The sequence shown here is derived from an EMBL/GenBank/DDBJ whole genome shotgun (WGS) entry which is preliminary data.</text>
</comment>
<dbReference type="RefSeq" id="WP_155609384.1">
    <property type="nucleotide sequence ID" value="NZ_WNZW01000001.1"/>
</dbReference>
<organism evidence="1 2">
    <name type="scientific">Paenibacillus woosongensis</name>
    <dbReference type="NCBI Taxonomy" id="307580"/>
    <lineage>
        <taxon>Bacteria</taxon>
        <taxon>Bacillati</taxon>
        <taxon>Bacillota</taxon>
        <taxon>Bacilli</taxon>
        <taxon>Bacillales</taxon>
        <taxon>Paenibacillaceae</taxon>
        <taxon>Paenibacillus</taxon>
    </lineage>
</organism>
<protein>
    <submittedName>
        <fullName evidence="1">Uncharacterized protein</fullName>
    </submittedName>
</protein>
<dbReference type="Proteomes" id="UP000447876">
    <property type="component" value="Unassembled WGS sequence"/>
</dbReference>
<evidence type="ECO:0000313" key="1">
    <source>
        <dbReference type="EMBL" id="MUG43952.1"/>
    </source>
</evidence>
<gene>
    <name evidence="1" type="ORF">GNP95_02875</name>
</gene>
<dbReference type="EMBL" id="WNZW01000001">
    <property type="protein sequence ID" value="MUG43952.1"/>
    <property type="molecule type" value="Genomic_DNA"/>
</dbReference>
<accession>A0A7X2YXY7</accession>